<dbReference type="PIRSF" id="PIRSF037495">
    <property type="entry name" value="Opine_OX_OoxA/HcnB"/>
    <property type="match status" value="1"/>
</dbReference>
<dbReference type="EMBL" id="VVIW01000005">
    <property type="protein sequence ID" value="NHZ40875.1"/>
    <property type="molecule type" value="Genomic_DNA"/>
</dbReference>
<evidence type="ECO:0000259" key="3">
    <source>
        <dbReference type="Pfam" id="PF07992"/>
    </source>
</evidence>
<evidence type="ECO:0000256" key="2">
    <source>
        <dbReference type="SAM" id="MobiDB-lite"/>
    </source>
</evidence>
<name>A0ABX0M8T2_9BURK</name>
<feature type="region of interest" description="Disordered" evidence="2">
    <location>
        <begin position="418"/>
        <end position="441"/>
    </location>
</feature>
<gene>
    <name evidence="4" type="ORF">F1609_12005</name>
</gene>
<dbReference type="InterPro" id="IPR036188">
    <property type="entry name" value="FAD/NAD-bd_sf"/>
</dbReference>
<comment type="caution">
    <text evidence="4">The sequence shown here is derived from an EMBL/GenBank/DDBJ whole genome shotgun (WGS) entry which is preliminary data.</text>
</comment>
<evidence type="ECO:0000313" key="5">
    <source>
        <dbReference type="Proteomes" id="UP000819052"/>
    </source>
</evidence>
<dbReference type="Pfam" id="PF07992">
    <property type="entry name" value="Pyr_redox_2"/>
    <property type="match status" value="1"/>
</dbReference>
<sequence length="441" mass="45494">MSAPLIVLGAGPAGLAAAEAASSSGQAVLLVDDNSAPGGQIWRGGPQRWRDARASVLWDALRARPHVTFMAGARVVAPAGPQALLLETADGALIQPWDKVIVCSGARELLLPFPGWTLPGVTGAGGLQALIKGGMALAGKRVVVAGTGPLLLAVAATVREHGGVLVALAEHRTSSDLARFGARLALAHQGKLLQSLQLAARLRGVPYLRGAGIVSAEGSGRLERVLLRQRGRDEVLDCDFLACGFGLVPSLELGTLFGCALEQGRVVVDAAQRTSVQGVWAAGESTGIGGVDKALAQGRIAGLDAAGIAPRTADLRARARAQAFAELLAHSFAPLPALRAMCTGPTIVCRCEDVVAADLAPHTGWRSAKLQTRAGMGPCQGRVCGAACEFLHGWEAPGLRQPVFPASAATLALPQAQTQAQTERVDTVTRAHPALPQQQTN</sequence>
<evidence type="ECO:0000313" key="4">
    <source>
        <dbReference type="EMBL" id="NHZ40875.1"/>
    </source>
</evidence>
<dbReference type="InterPro" id="IPR017224">
    <property type="entry name" value="Opine_Oxase_asu/HCN_bsu"/>
</dbReference>
<dbReference type="PRINTS" id="PR00368">
    <property type="entry name" value="FADPNR"/>
</dbReference>
<dbReference type="PANTHER" id="PTHR42949">
    <property type="entry name" value="ANAEROBIC GLYCEROL-3-PHOSPHATE DEHYDROGENASE SUBUNIT B"/>
    <property type="match status" value="1"/>
</dbReference>
<keyword evidence="1" id="KW-0560">Oxidoreductase</keyword>
<dbReference type="InterPro" id="IPR041854">
    <property type="entry name" value="BFD-like_2Fe2S-bd_dom_sf"/>
</dbReference>
<dbReference type="InterPro" id="IPR023753">
    <property type="entry name" value="FAD/NAD-binding_dom"/>
</dbReference>
<dbReference type="RefSeq" id="WP_167076670.1">
    <property type="nucleotide sequence ID" value="NZ_VVIW01000005.1"/>
</dbReference>
<dbReference type="InterPro" id="IPR051691">
    <property type="entry name" value="Metab_Enz_Cyan_OpOx_G3PDH"/>
</dbReference>
<dbReference type="Gene3D" id="3.50.50.60">
    <property type="entry name" value="FAD/NAD(P)-binding domain"/>
    <property type="match status" value="2"/>
</dbReference>
<dbReference type="PANTHER" id="PTHR42949:SF3">
    <property type="entry name" value="ANAEROBIC GLYCEROL-3-PHOSPHATE DEHYDROGENASE SUBUNIT B"/>
    <property type="match status" value="1"/>
</dbReference>
<dbReference type="Gene3D" id="1.10.10.1100">
    <property type="entry name" value="BFD-like [2Fe-2S]-binding domain"/>
    <property type="match status" value="1"/>
</dbReference>
<keyword evidence="5" id="KW-1185">Reference proteome</keyword>
<evidence type="ECO:0000256" key="1">
    <source>
        <dbReference type="ARBA" id="ARBA00023002"/>
    </source>
</evidence>
<accession>A0ABX0M8T2</accession>
<dbReference type="PRINTS" id="PR00469">
    <property type="entry name" value="PNDRDTASEII"/>
</dbReference>
<feature type="domain" description="FAD/NAD(P)-binding" evidence="3">
    <location>
        <begin position="5"/>
        <end position="298"/>
    </location>
</feature>
<proteinExistence type="predicted"/>
<protein>
    <submittedName>
        <fullName evidence="4">NAD(P)/FAD-dependent oxidoreductase</fullName>
    </submittedName>
</protein>
<dbReference type="Proteomes" id="UP000819052">
    <property type="component" value="Unassembled WGS sequence"/>
</dbReference>
<reference evidence="4 5" key="1">
    <citation type="submission" date="2019-09" db="EMBL/GenBank/DDBJ databases">
        <title>Taxonomy of Antarctic Massilia spp.: description of Massilia rubra sp. nov., Massilia aquatica sp. nov., Massilia mucilaginosa sp. nov., Massilia frigida sp. nov. isolated from streams, lakes and regoliths.</title>
        <authorList>
            <person name="Holochova P."/>
            <person name="Sedlacek I."/>
            <person name="Kralova S."/>
            <person name="Maslanova I."/>
            <person name="Busse H.-J."/>
            <person name="Stankova E."/>
            <person name="Vrbovska V."/>
            <person name="Kovarovic V."/>
            <person name="Bartak M."/>
            <person name="Svec P."/>
            <person name="Pantucek R."/>
        </authorList>
    </citation>
    <scope>NUCLEOTIDE SEQUENCE [LARGE SCALE GENOMIC DNA]</scope>
    <source>
        <strain evidence="4 5">CCM 8693</strain>
    </source>
</reference>
<dbReference type="SUPFAM" id="SSF51905">
    <property type="entry name" value="FAD/NAD(P)-binding domain"/>
    <property type="match status" value="1"/>
</dbReference>
<organism evidence="4 5">
    <name type="scientific">Massilia aquatica</name>
    <dbReference type="NCBI Taxonomy" id="2609000"/>
    <lineage>
        <taxon>Bacteria</taxon>
        <taxon>Pseudomonadati</taxon>
        <taxon>Pseudomonadota</taxon>
        <taxon>Betaproteobacteria</taxon>
        <taxon>Burkholderiales</taxon>
        <taxon>Oxalobacteraceae</taxon>
        <taxon>Telluria group</taxon>
        <taxon>Massilia</taxon>
    </lineage>
</organism>